<keyword evidence="2" id="KW-1185">Reference proteome</keyword>
<name>A0ABN9CT57_9NEOB</name>
<dbReference type="Proteomes" id="UP001162483">
    <property type="component" value="Unassembled WGS sequence"/>
</dbReference>
<feature type="non-terminal residue" evidence="1">
    <location>
        <position position="1"/>
    </location>
</feature>
<reference evidence="1" key="1">
    <citation type="submission" date="2023-05" db="EMBL/GenBank/DDBJ databases">
        <authorList>
            <person name="Stuckert A."/>
        </authorList>
    </citation>
    <scope>NUCLEOTIDE SEQUENCE</scope>
</reference>
<protein>
    <submittedName>
        <fullName evidence="1">Uncharacterized protein</fullName>
    </submittedName>
</protein>
<proteinExistence type="predicted"/>
<evidence type="ECO:0000313" key="2">
    <source>
        <dbReference type="Proteomes" id="UP001162483"/>
    </source>
</evidence>
<comment type="caution">
    <text evidence="1">The sequence shown here is derived from an EMBL/GenBank/DDBJ whole genome shotgun (WGS) entry which is preliminary data.</text>
</comment>
<dbReference type="EMBL" id="CATNWA010011786">
    <property type="protein sequence ID" value="CAI9562306.1"/>
    <property type="molecule type" value="Genomic_DNA"/>
</dbReference>
<gene>
    <name evidence="1" type="ORF">SPARVUS_LOCUS5582917</name>
</gene>
<accession>A0ABN9CT57</accession>
<organism evidence="1 2">
    <name type="scientific">Staurois parvus</name>
    <dbReference type="NCBI Taxonomy" id="386267"/>
    <lineage>
        <taxon>Eukaryota</taxon>
        <taxon>Metazoa</taxon>
        <taxon>Chordata</taxon>
        <taxon>Craniata</taxon>
        <taxon>Vertebrata</taxon>
        <taxon>Euteleostomi</taxon>
        <taxon>Amphibia</taxon>
        <taxon>Batrachia</taxon>
        <taxon>Anura</taxon>
        <taxon>Neobatrachia</taxon>
        <taxon>Ranoidea</taxon>
        <taxon>Ranidae</taxon>
        <taxon>Staurois</taxon>
    </lineage>
</organism>
<sequence length="67" mass="7717">HSRPWLSIIGSRLFVSHQHPVISEYLRRGRDLWINNIDISPFNSCTLFCMALHSRASETHTQHTASS</sequence>
<evidence type="ECO:0000313" key="1">
    <source>
        <dbReference type="EMBL" id="CAI9562306.1"/>
    </source>
</evidence>